<dbReference type="SUPFAM" id="SSF47413">
    <property type="entry name" value="lambda repressor-like DNA-binding domains"/>
    <property type="match status" value="1"/>
</dbReference>
<evidence type="ECO:0000256" key="1">
    <source>
        <dbReference type="ARBA" id="ARBA00023125"/>
    </source>
</evidence>
<proteinExistence type="predicted"/>
<protein>
    <submittedName>
        <fullName evidence="3">Helix-turn-helix domain-containing protein</fullName>
    </submittedName>
</protein>
<keyword evidence="4" id="KW-1185">Reference proteome</keyword>
<dbReference type="RefSeq" id="WP_090942585.1">
    <property type="nucleotide sequence ID" value="NZ_FOTS01000054.1"/>
</dbReference>
<keyword evidence="1" id="KW-0238">DNA-binding</keyword>
<name>A0A1I4NXY5_9FIRM</name>
<dbReference type="CDD" id="cd00093">
    <property type="entry name" value="HTH_XRE"/>
    <property type="match status" value="1"/>
</dbReference>
<dbReference type="PROSITE" id="PS50943">
    <property type="entry name" value="HTH_CROC1"/>
    <property type="match status" value="1"/>
</dbReference>
<evidence type="ECO:0000259" key="2">
    <source>
        <dbReference type="PROSITE" id="PS50943"/>
    </source>
</evidence>
<evidence type="ECO:0000313" key="3">
    <source>
        <dbReference type="EMBL" id="SFM20398.1"/>
    </source>
</evidence>
<dbReference type="InterPro" id="IPR001387">
    <property type="entry name" value="Cro/C1-type_HTH"/>
</dbReference>
<evidence type="ECO:0000313" key="4">
    <source>
        <dbReference type="Proteomes" id="UP000199520"/>
    </source>
</evidence>
<dbReference type="Proteomes" id="UP000199520">
    <property type="component" value="Unassembled WGS sequence"/>
</dbReference>
<dbReference type="Pfam" id="PF01381">
    <property type="entry name" value="HTH_3"/>
    <property type="match status" value="1"/>
</dbReference>
<dbReference type="STRING" id="1123291.SAMN04490355_105432"/>
<dbReference type="PANTHER" id="PTHR46558:SF11">
    <property type="entry name" value="HTH-TYPE TRANSCRIPTIONAL REGULATOR XRE"/>
    <property type="match status" value="1"/>
</dbReference>
<dbReference type="OrthoDB" id="1683966at2"/>
<accession>A0A1I4NXY5</accession>
<gene>
    <name evidence="3" type="ORF">SAMN04490355_105432</name>
</gene>
<dbReference type="AlphaFoldDB" id="A0A1I4NXY5"/>
<dbReference type="SMART" id="SM00530">
    <property type="entry name" value="HTH_XRE"/>
    <property type="match status" value="1"/>
</dbReference>
<dbReference type="EMBL" id="FOTS01000054">
    <property type="protein sequence ID" value="SFM20398.1"/>
    <property type="molecule type" value="Genomic_DNA"/>
</dbReference>
<sequence>MLGKRLKELRTAKDLTQQKLANILGIPRGTYAHYEIGKREPDNATLLQFAKFFKVTVDYLLNNDTTGLQSVQPRTEPPSDLIKFLDQSEVLLDGMPLTKEDKSKIKASLDIIFWDSKQKKKQEES</sequence>
<dbReference type="Gene3D" id="1.10.260.40">
    <property type="entry name" value="lambda repressor-like DNA-binding domains"/>
    <property type="match status" value="1"/>
</dbReference>
<dbReference type="GO" id="GO:0003677">
    <property type="term" value="F:DNA binding"/>
    <property type="evidence" value="ECO:0007669"/>
    <property type="project" value="UniProtKB-KW"/>
</dbReference>
<dbReference type="InterPro" id="IPR010982">
    <property type="entry name" value="Lambda_DNA-bd_dom_sf"/>
</dbReference>
<organism evidence="3 4">
    <name type="scientific">Pelosinus propionicus DSM 13327</name>
    <dbReference type="NCBI Taxonomy" id="1123291"/>
    <lineage>
        <taxon>Bacteria</taxon>
        <taxon>Bacillati</taxon>
        <taxon>Bacillota</taxon>
        <taxon>Negativicutes</taxon>
        <taxon>Selenomonadales</taxon>
        <taxon>Sporomusaceae</taxon>
        <taxon>Pelosinus</taxon>
    </lineage>
</organism>
<feature type="domain" description="HTH cro/C1-type" evidence="2">
    <location>
        <begin position="6"/>
        <end position="60"/>
    </location>
</feature>
<reference evidence="4" key="1">
    <citation type="submission" date="2016-10" db="EMBL/GenBank/DDBJ databases">
        <authorList>
            <person name="Varghese N."/>
            <person name="Submissions S."/>
        </authorList>
    </citation>
    <scope>NUCLEOTIDE SEQUENCE [LARGE SCALE GENOMIC DNA]</scope>
    <source>
        <strain evidence="4">DSM 13327</strain>
    </source>
</reference>
<dbReference type="PANTHER" id="PTHR46558">
    <property type="entry name" value="TRACRIPTIONAL REGULATORY PROTEIN-RELATED-RELATED"/>
    <property type="match status" value="1"/>
</dbReference>